<evidence type="ECO:0000256" key="3">
    <source>
        <dbReference type="ARBA" id="ARBA00022475"/>
    </source>
</evidence>
<dbReference type="SUPFAM" id="SSF53756">
    <property type="entry name" value="UDP-Glycosyltransferase/glycogen phosphorylase"/>
    <property type="match status" value="1"/>
</dbReference>
<keyword evidence="3" id="KW-1003">Cell membrane</keyword>
<keyword evidence="8" id="KW-0472">Membrane</keyword>
<comment type="pathway">
    <text evidence="2">Bacterial outer membrane biogenesis; LPS core biosynthesis.</text>
</comment>
<evidence type="ECO:0000256" key="8">
    <source>
        <dbReference type="ARBA" id="ARBA00023136"/>
    </source>
</evidence>
<gene>
    <name evidence="14" type="primary">waaC</name>
    <name evidence="14" type="ORF">IPN75_07100</name>
</gene>
<evidence type="ECO:0000256" key="2">
    <source>
        <dbReference type="ARBA" id="ARBA00004713"/>
    </source>
</evidence>
<evidence type="ECO:0000256" key="1">
    <source>
        <dbReference type="ARBA" id="ARBA00004515"/>
    </source>
</evidence>
<comment type="caution">
    <text evidence="14">The sequence shown here is derived from an EMBL/GenBank/DDBJ whole genome shotgun (WGS) entry which is preliminary data.</text>
</comment>
<dbReference type="AlphaFoldDB" id="A0A9D7LS69"/>
<dbReference type="EMBL" id="JADKBR010000005">
    <property type="protein sequence ID" value="MBK8890173.1"/>
    <property type="molecule type" value="Genomic_DNA"/>
</dbReference>
<evidence type="ECO:0000256" key="12">
    <source>
        <dbReference type="ARBA" id="ARBA00044330"/>
    </source>
</evidence>
<evidence type="ECO:0000256" key="11">
    <source>
        <dbReference type="ARBA" id="ARBA00044190"/>
    </source>
</evidence>
<evidence type="ECO:0000313" key="15">
    <source>
        <dbReference type="Proteomes" id="UP000808146"/>
    </source>
</evidence>
<accession>A0A9D7LS69</accession>
<dbReference type="NCBIfam" id="TIGR02193">
    <property type="entry name" value="heptsyl_trn_I"/>
    <property type="match status" value="1"/>
</dbReference>
<protein>
    <recommendedName>
        <fullName evidence="11">Lipopolysaccharide heptosyltransferase 1</fullName>
        <ecNumber evidence="10">2.4.99.23</ecNumber>
    </recommendedName>
    <alternativeName>
        <fullName evidence="12">ADP-heptose:lipopolysaccharide heptosyltransferase I</fullName>
    </alternativeName>
</protein>
<evidence type="ECO:0000256" key="13">
    <source>
        <dbReference type="ARBA" id="ARBA00049201"/>
    </source>
</evidence>
<comment type="similarity">
    <text evidence="9">Belongs to the glycosyltransferase 9 family.</text>
</comment>
<dbReference type="Proteomes" id="UP000808146">
    <property type="component" value="Unassembled WGS sequence"/>
</dbReference>
<dbReference type="PANTHER" id="PTHR30160">
    <property type="entry name" value="TETRAACYLDISACCHARIDE 4'-KINASE-RELATED"/>
    <property type="match status" value="1"/>
</dbReference>
<dbReference type="GO" id="GO:0008713">
    <property type="term" value="F:ADP-heptose-lipopolysaccharide heptosyltransferase activity"/>
    <property type="evidence" value="ECO:0007669"/>
    <property type="project" value="TreeGrafter"/>
</dbReference>
<comment type="catalytic activity">
    <reaction evidence="13">
        <text>an alpha-Kdo-(2-&gt;4)-alpha-Kdo-(2-&gt;6)-lipid A + ADP-L-glycero-beta-D-manno-heptose = an L-alpha-D-Hep-(1-&gt;5)-[alpha-Kdo-(2-&gt;4)]-alpha-Kdo-(2-&gt;6)-lipid A + ADP + H(+)</text>
        <dbReference type="Rhea" id="RHEA:74067"/>
        <dbReference type="ChEBI" id="CHEBI:15378"/>
        <dbReference type="ChEBI" id="CHEBI:61506"/>
        <dbReference type="ChEBI" id="CHEBI:176431"/>
        <dbReference type="ChEBI" id="CHEBI:193068"/>
        <dbReference type="ChEBI" id="CHEBI:456216"/>
        <dbReference type="EC" id="2.4.99.23"/>
    </reaction>
</comment>
<dbReference type="GO" id="GO:0009244">
    <property type="term" value="P:lipopolysaccharide core region biosynthetic process"/>
    <property type="evidence" value="ECO:0007669"/>
    <property type="project" value="InterPro"/>
</dbReference>
<dbReference type="Gene3D" id="3.40.50.2000">
    <property type="entry name" value="Glycogen Phosphorylase B"/>
    <property type="match status" value="2"/>
</dbReference>
<keyword evidence="6" id="KW-0808">Transferase</keyword>
<keyword evidence="4" id="KW-0997">Cell inner membrane</keyword>
<evidence type="ECO:0000256" key="5">
    <source>
        <dbReference type="ARBA" id="ARBA00022676"/>
    </source>
</evidence>
<dbReference type="InterPro" id="IPR051199">
    <property type="entry name" value="LPS_LOS_Heptosyltrfase"/>
</dbReference>
<sequence length="317" mass="34008">MRILLVKTSSLGDVIHNLPVVSDIRRQFPGIVVDWCVEEGFAAIPRLHPDVEEVIPVAVRRWRKALFSSQTWQEIATLRAQMGNCLYDAIVDTQGLLKSALIARLARGPVSGYASGSAREPFAARFYDRRFAVASSEHAVVRNRKLAAAALGYPVEGKPDYGITAPAVRFDWLAPAHYLVFLTATSRDDKLWPEALWTVLGQRLQALGYRVVLPGGSAVERERAGRLAAAIPEAIAAPPMSITELASLLAGAQAAVGVDTGLSHLAVALKTPAVAIFTATDPGLTGVLGEGFYRNLGGRAQVPMPDAVLEALQPVLC</sequence>
<comment type="subcellular location">
    <subcellularLocation>
        <location evidence="1">Cell inner membrane</location>
        <topology evidence="1">Peripheral membrane protein</topology>
        <orientation evidence="1">Cytoplasmic side</orientation>
    </subcellularLocation>
</comment>
<keyword evidence="5" id="KW-0328">Glycosyltransferase</keyword>
<name>A0A9D7LS69_9RHOO</name>
<dbReference type="EC" id="2.4.99.23" evidence="10"/>
<evidence type="ECO:0000256" key="9">
    <source>
        <dbReference type="ARBA" id="ARBA00043995"/>
    </source>
</evidence>
<evidence type="ECO:0000256" key="4">
    <source>
        <dbReference type="ARBA" id="ARBA00022519"/>
    </source>
</evidence>
<evidence type="ECO:0000256" key="10">
    <source>
        <dbReference type="ARBA" id="ARBA00044041"/>
    </source>
</evidence>
<reference evidence="14" key="1">
    <citation type="submission" date="2020-10" db="EMBL/GenBank/DDBJ databases">
        <title>Connecting structure to function with the recovery of over 1000 high-quality activated sludge metagenome-assembled genomes encoding full-length rRNA genes using long-read sequencing.</title>
        <authorList>
            <person name="Singleton C.M."/>
            <person name="Petriglieri F."/>
            <person name="Kristensen J.M."/>
            <person name="Kirkegaard R.H."/>
            <person name="Michaelsen T.Y."/>
            <person name="Andersen M.H."/>
            <person name="Karst S.M."/>
            <person name="Dueholm M.S."/>
            <person name="Nielsen P.H."/>
            <person name="Albertsen M."/>
        </authorList>
    </citation>
    <scope>NUCLEOTIDE SEQUENCE</scope>
    <source>
        <strain evidence="14">OdNE_18-Q3-R46-58_BAT3C.305</strain>
    </source>
</reference>
<dbReference type="GO" id="GO:0005886">
    <property type="term" value="C:plasma membrane"/>
    <property type="evidence" value="ECO:0007669"/>
    <property type="project" value="UniProtKB-SubCell"/>
</dbReference>
<dbReference type="Pfam" id="PF01075">
    <property type="entry name" value="Glyco_transf_9"/>
    <property type="match status" value="1"/>
</dbReference>
<evidence type="ECO:0000313" key="14">
    <source>
        <dbReference type="EMBL" id="MBK8890173.1"/>
    </source>
</evidence>
<dbReference type="GO" id="GO:0005829">
    <property type="term" value="C:cytosol"/>
    <property type="evidence" value="ECO:0007669"/>
    <property type="project" value="TreeGrafter"/>
</dbReference>
<dbReference type="CDD" id="cd03789">
    <property type="entry name" value="GT9_LPS_heptosyltransferase"/>
    <property type="match status" value="1"/>
</dbReference>
<dbReference type="PANTHER" id="PTHR30160:SF19">
    <property type="entry name" value="LIPOPOLYSACCHARIDE HEPTOSYLTRANSFERASE 1"/>
    <property type="match status" value="1"/>
</dbReference>
<evidence type="ECO:0000256" key="7">
    <source>
        <dbReference type="ARBA" id="ARBA00022985"/>
    </source>
</evidence>
<dbReference type="InterPro" id="IPR011908">
    <property type="entry name" value="LipoPS_heptosylTferase-I"/>
</dbReference>
<organism evidence="14 15">
    <name type="scientific">Candidatus Dechloromonas phosphorivorans</name>
    <dbReference type="NCBI Taxonomy" id="2899244"/>
    <lineage>
        <taxon>Bacteria</taxon>
        <taxon>Pseudomonadati</taxon>
        <taxon>Pseudomonadota</taxon>
        <taxon>Betaproteobacteria</taxon>
        <taxon>Rhodocyclales</taxon>
        <taxon>Azonexaceae</taxon>
        <taxon>Dechloromonas</taxon>
    </lineage>
</organism>
<dbReference type="InterPro" id="IPR002201">
    <property type="entry name" value="Glyco_trans_9"/>
</dbReference>
<evidence type="ECO:0000256" key="6">
    <source>
        <dbReference type="ARBA" id="ARBA00022679"/>
    </source>
</evidence>
<proteinExistence type="inferred from homology"/>
<keyword evidence="7" id="KW-0448">Lipopolysaccharide biosynthesis</keyword>